<dbReference type="InterPro" id="IPR056436">
    <property type="entry name" value="Znf-C2H2_ZIC1-5/GLI1-3-like"/>
</dbReference>
<gene>
    <name evidence="9" type="ORF">X798_06920</name>
</gene>
<keyword evidence="2" id="KW-0479">Metal-binding</keyword>
<keyword evidence="10" id="KW-1185">Reference proteome</keyword>
<evidence type="ECO:0000259" key="8">
    <source>
        <dbReference type="PROSITE" id="PS50157"/>
    </source>
</evidence>
<evidence type="ECO:0000256" key="2">
    <source>
        <dbReference type="ARBA" id="ARBA00022723"/>
    </source>
</evidence>
<keyword evidence="6" id="KW-0539">Nucleus</keyword>
<evidence type="ECO:0000256" key="3">
    <source>
        <dbReference type="ARBA" id="ARBA00022737"/>
    </source>
</evidence>
<feature type="domain" description="C2H2-type" evidence="8">
    <location>
        <begin position="221"/>
        <end position="250"/>
    </location>
</feature>
<dbReference type="AlphaFoldDB" id="A0A238BN90"/>
<evidence type="ECO:0000313" key="9">
    <source>
        <dbReference type="EMBL" id="OZC06095.1"/>
    </source>
</evidence>
<feature type="domain" description="C2H2-type" evidence="8">
    <location>
        <begin position="189"/>
        <end position="220"/>
    </location>
</feature>
<dbReference type="FunFam" id="3.30.160.60:FF:000031">
    <property type="entry name" value="GLI family zinc finger 3"/>
    <property type="match status" value="1"/>
</dbReference>
<proteinExistence type="predicted"/>
<comment type="subcellular location">
    <subcellularLocation>
        <location evidence="1">Nucleus</location>
    </subcellularLocation>
</comment>
<reference evidence="9 10" key="1">
    <citation type="submission" date="2015-12" db="EMBL/GenBank/DDBJ databases">
        <title>Draft genome of the nematode, Onchocerca flexuosa.</title>
        <authorList>
            <person name="Mitreva M."/>
        </authorList>
    </citation>
    <scope>NUCLEOTIDE SEQUENCE [LARGE SCALE GENOMIC DNA]</scope>
    <source>
        <strain evidence="9">Red Deer</strain>
    </source>
</reference>
<dbReference type="GO" id="GO:0005634">
    <property type="term" value="C:nucleus"/>
    <property type="evidence" value="ECO:0007669"/>
    <property type="project" value="UniProtKB-SubCell"/>
</dbReference>
<dbReference type="InterPro" id="IPR036236">
    <property type="entry name" value="Znf_C2H2_sf"/>
</dbReference>
<sequence length="630" mass="71425">MQSTLIRPAPLITENESNLFHSQLIISDFRHTMEQAQHLHSLKANNLENEPKPVLQNMLQNTNSNMLNRRLPVKPAENEHIVTTHIQNYGGVVHHTQKLPKKTSINGHTIKPSSSATQKEKNHLYPMKSNARNTTAPLVVTEGNSAENVDIETLEDLRCEWKGCKKKFTSQKILVDHVFTNHIQTTKVYACLWEGCKREEAFKAQYMLVVHVRRHTGEKPNVCTYPGCDKSYSRLENLKTHVRTHTGERPYRCEFPECGKAFSNASDRAKHQNRTHSDTKPYQCMINDCVKSYTDPSSLRKHIKSVHGDEAYELAKKNKVYPKRRNVEVLCGFFSDVEEYMYNPERASSIVGNASLGCDVVSVTMGHHSMLPNQNRSVDQVAYAMERVNLQPTPNIRRPVNQHMLRQGYYSNPYDGDYEDFDPMDPYPTSVGDSGSMVSAITPPTGHRKYSPVTVVEQAVQTYDWRVSMKEIDVAAPVHVQAVPSETVETEKGSTMVGFAIRRETCLTPMKLPMQQDVKDDLYMYNSNTSTTPATLASHHSMKIKTKQECGIYKTEQLVAKTFLSLMKLVYGPEKDSLQDLGNDDLFGDLAGMDPIVLSNVDELTSSFESIELRNMESNRMNTNEQPTSE</sequence>
<evidence type="ECO:0000256" key="5">
    <source>
        <dbReference type="ARBA" id="ARBA00022833"/>
    </source>
</evidence>
<evidence type="ECO:0000256" key="6">
    <source>
        <dbReference type="ARBA" id="ARBA00023242"/>
    </source>
</evidence>
<dbReference type="EMBL" id="KZ270226">
    <property type="protein sequence ID" value="OZC06095.1"/>
    <property type="molecule type" value="Genomic_DNA"/>
</dbReference>
<dbReference type="FunFam" id="3.30.160.60:FF:000036">
    <property type="entry name" value="GLI family zinc finger 3"/>
    <property type="match status" value="1"/>
</dbReference>
<name>A0A238BN90_9BILA</name>
<dbReference type="SMART" id="SM00355">
    <property type="entry name" value="ZnF_C2H2"/>
    <property type="match status" value="5"/>
</dbReference>
<dbReference type="PROSITE" id="PS00028">
    <property type="entry name" value="ZINC_FINGER_C2H2_1"/>
    <property type="match status" value="4"/>
</dbReference>
<organism evidence="9 10">
    <name type="scientific">Onchocerca flexuosa</name>
    <dbReference type="NCBI Taxonomy" id="387005"/>
    <lineage>
        <taxon>Eukaryota</taxon>
        <taxon>Metazoa</taxon>
        <taxon>Ecdysozoa</taxon>
        <taxon>Nematoda</taxon>
        <taxon>Chromadorea</taxon>
        <taxon>Rhabditida</taxon>
        <taxon>Spirurina</taxon>
        <taxon>Spiruromorpha</taxon>
        <taxon>Filarioidea</taxon>
        <taxon>Onchocercidae</taxon>
        <taxon>Onchocerca</taxon>
    </lineage>
</organism>
<dbReference type="GO" id="GO:0000981">
    <property type="term" value="F:DNA-binding transcription factor activity, RNA polymerase II-specific"/>
    <property type="evidence" value="ECO:0007669"/>
    <property type="project" value="TreeGrafter"/>
</dbReference>
<dbReference type="GO" id="GO:0000978">
    <property type="term" value="F:RNA polymerase II cis-regulatory region sequence-specific DNA binding"/>
    <property type="evidence" value="ECO:0007669"/>
    <property type="project" value="TreeGrafter"/>
</dbReference>
<dbReference type="GO" id="GO:0008270">
    <property type="term" value="F:zinc ion binding"/>
    <property type="evidence" value="ECO:0007669"/>
    <property type="project" value="UniProtKB-KW"/>
</dbReference>
<evidence type="ECO:0000256" key="4">
    <source>
        <dbReference type="ARBA" id="ARBA00022771"/>
    </source>
</evidence>
<dbReference type="PROSITE" id="PS50157">
    <property type="entry name" value="ZINC_FINGER_C2H2_2"/>
    <property type="match status" value="4"/>
</dbReference>
<dbReference type="SUPFAM" id="SSF57667">
    <property type="entry name" value="beta-beta-alpha zinc fingers"/>
    <property type="match status" value="3"/>
</dbReference>
<dbReference type="PANTHER" id="PTHR45718">
    <property type="entry name" value="TRANSCRIPTIONAL ACTIVATOR CUBITUS INTERRUPTUS"/>
    <property type="match status" value="1"/>
</dbReference>
<accession>A0A238BN90</accession>
<keyword evidence="3" id="KW-0677">Repeat</keyword>
<evidence type="ECO:0000256" key="1">
    <source>
        <dbReference type="ARBA" id="ARBA00004123"/>
    </source>
</evidence>
<dbReference type="InterPro" id="IPR013087">
    <property type="entry name" value="Znf_C2H2_type"/>
</dbReference>
<evidence type="ECO:0000313" key="10">
    <source>
        <dbReference type="Proteomes" id="UP000242913"/>
    </source>
</evidence>
<dbReference type="Pfam" id="PF00096">
    <property type="entry name" value="zf-C2H2"/>
    <property type="match status" value="3"/>
</dbReference>
<dbReference type="Gene3D" id="3.30.160.60">
    <property type="entry name" value="Classic Zinc Finger"/>
    <property type="match status" value="5"/>
</dbReference>
<protein>
    <submittedName>
        <fullName evidence="9">Zinc finger, C2H2 type</fullName>
    </submittedName>
</protein>
<dbReference type="PANTHER" id="PTHR45718:SF4">
    <property type="entry name" value="TRANSCRIPTIONAL ACTIVATOR CUBITUS INTERRUPTUS"/>
    <property type="match status" value="1"/>
</dbReference>
<keyword evidence="4 7" id="KW-0863">Zinc-finger</keyword>
<dbReference type="FunFam" id="3.30.160.60:FF:000048">
    <property type="entry name" value="GLI family zinc finger 3"/>
    <property type="match status" value="1"/>
</dbReference>
<feature type="domain" description="C2H2-type" evidence="8">
    <location>
        <begin position="282"/>
        <end position="312"/>
    </location>
</feature>
<dbReference type="InterPro" id="IPR043359">
    <property type="entry name" value="GLI-like"/>
</dbReference>
<evidence type="ECO:0000256" key="7">
    <source>
        <dbReference type="PROSITE-ProRule" id="PRU00042"/>
    </source>
</evidence>
<feature type="domain" description="C2H2-type" evidence="8">
    <location>
        <begin position="251"/>
        <end position="281"/>
    </location>
</feature>
<dbReference type="GO" id="GO:0140297">
    <property type="term" value="F:DNA-binding transcription factor binding"/>
    <property type="evidence" value="ECO:0007669"/>
    <property type="project" value="UniProtKB-ARBA"/>
</dbReference>
<keyword evidence="5" id="KW-0862">Zinc</keyword>
<dbReference type="OrthoDB" id="3214149at2759"/>
<dbReference type="Pfam" id="PF23561">
    <property type="entry name" value="zf-C2H2_15"/>
    <property type="match status" value="1"/>
</dbReference>
<dbReference type="Proteomes" id="UP000242913">
    <property type="component" value="Unassembled WGS sequence"/>
</dbReference>